<evidence type="ECO:0000256" key="1">
    <source>
        <dbReference type="ARBA" id="ARBA00003236"/>
    </source>
</evidence>
<comment type="subcellular location">
    <subcellularLocation>
        <location evidence="2">Secreted</location>
    </subcellularLocation>
</comment>
<evidence type="ECO:0000256" key="2">
    <source>
        <dbReference type="ARBA" id="ARBA00004613"/>
    </source>
</evidence>
<evidence type="ECO:0000256" key="4">
    <source>
        <dbReference type="ARBA" id="ARBA00020071"/>
    </source>
</evidence>
<dbReference type="PATRIC" id="fig|348824.6.peg.5821"/>
<gene>
    <name evidence="8" type="ORF">LPU83_pLPU83d_0224</name>
</gene>
<evidence type="ECO:0000256" key="5">
    <source>
        <dbReference type="ARBA" id="ARBA00022729"/>
    </source>
</evidence>
<comment type="similarity">
    <text evidence="3">Belongs to the polysaccharide deacetylase family.</text>
</comment>
<evidence type="ECO:0000259" key="7">
    <source>
        <dbReference type="PROSITE" id="PS51677"/>
    </source>
</evidence>
<accession>W6RN04</accession>
<geneLocation type="plasmid" evidence="8 9">
    <name>pLPU83d</name>
</geneLocation>
<keyword evidence="8" id="KW-0614">Plasmid</keyword>
<dbReference type="GO" id="GO:0005975">
    <property type="term" value="P:carbohydrate metabolic process"/>
    <property type="evidence" value="ECO:0007669"/>
    <property type="project" value="InterPro"/>
</dbReference>
<dbReference type="InterPro" id="IPR011330">
    <property type="entry name" value="Glyco_hydro/deAcase_b/a-brl"/>
</dbReference>
<dbReference type="Proteomes" id="UP000019443">
    <property type="component" value="Plasmid pLPU83d"/>
</dbReference>
<dbReference type="HOGENOM" id="CLU_030024_5_3_5"/>
<evidence type="ECO:0000313" key="8">
    <source>
        <dbReference type="EMBL" id="CDM61595.1"/>
    </source>
</evidence>
<keyword evidence="5" id="KW-0732">Signal</keyword>
<dbReference type="PROSITE" id="PS51677">
    <property type="entry name" value="NODB"/>
    <property type="match status" value="1"/>
</dbReference>
<comment type="function">
    <text evidence="1">Is involved in generating a small heat-stable compound (Nod), an acylated oligomer of N-acetylglucosamine, that stimulates mitosis in various plant protoplasts.</text>
</comment>
<sequence length="206" mass="23135">MRELEPGEADYWVSHDRFLTILDRIASHPARERISITFDDGNASDLLIAAPELRQRGLRAQFFVLTGRIGKEGSLTADDIRTLIALEMRIGSHGVGHRDWTRLTANELLYELESSKAQLEQICDRPVNAASMPFGWYNGAVLKQIRNAGYRAAYSSGGGSAKVEGFLKPRNSVRSETADSWLDDVLSGKIPFWRKLRNAARTKFRV</sequence>
<dbReference type="EMBL" id="HG916855">
    <property type="protein sequence ID" value="CDM61595.1"/>
    <property type="molecule type" value="Genomic_DNA"/>
</dbReference>
<dbReference type="Gene3D" id="3.20.20.370">
    <property type="entry name" value="Glycoside hydrolase/deacetylase"/>
    <property type="match status" value="1"/>
</dbReference>
<dbReference type="AlphaFoldDB" id="W6RN04"/>
<feature type="domain" description="NodB homology" evidence="7">
    <location>
        <begin position="32"/>
        <end position="206"/>
    </location>
</feature>
<name>W6RN04_9HYPH</name>
<protein>
    <recommendedName>
        <fullName evidence="4">Chitooligosaccharide deacetylase</fullName>
    </recommendedName>
    <alternativeName>
        <fullName evidence="6">Nodulation protein B</fullName>
    </alternativeName>
</protein>
<dbReference type="InterPro" id="IPR051398">
    <property type="entry name" value="Polysacch_Deacetylase"/>
</dbReference>
<proteinExistence type="inferred from homology"/>
<reference evidence="8" key="1">
    <citation type="submission" date="2013-11" db="EMBL/GenBank/DDBJ databases">
        <title>Draft genome sequence of the broad-host-range Rhizobium sp. LPU83 strain, a member of the low-genetic diversity Oregon-like Rhizobium sp. group.</title>
        <authorList>
            <person name="Wibberg D."/>
            <person name="Puehler A."/>
            <person name="Schlueter A."/>
        </authorList>
    </citation>
    <scope>NUCLEOTIDE SEQUENCE [LARGE SCALE GENOMIC DNA]</scope>
    <source>
        <strain evidence="8">LPU83</strain>
        <plasmid evidence="8">pLPU83d</plasmid>
    </source>
</reference>
<dbReference type="InterPro" id="IPR002509">
    <property type="entry name" value="NODB_dom"/>
</dbReference>
<evidence type="ECO:0000256" key="3">
    <source>
        <dbReference type="ARBA" id="ARBA00010973"/>
    </source>
</evidence>
<dbReference type="KEGG" id="rhl:LPU83_pLPU83d_0224"/>
<organism evidence="8 9">
    <name type="scientific">Rhizobium favelukesii</name>
    <dbReference type="NCBI Taxonomy" id="348824"/>
    <lineage>
        <taxon>Bacteria</taxon>
        <taxon>Pseudomonadati</taxon>
        <taxon>Pseudomonadota</taxon>
        <taxon>Alphaproteobacteria</taxon>
        <taxon>Hyphomicrobiales</taxon>
        <taxon>Rhizobiaceae</taxon>
        <taxon>Rhizobium/Agrobacterium group</taxon>
        <taxon>Rhizobium</taxon>
    </lineage>
</organism>
<dbReference type="GO" id="GO:0005576">
    <property type="term" value="C:extracellular region"/>
    <property type="evidence" value="ECO:0007669"/>
    <property type="project" value="UniProtKB-SubCell"/>
</dbReference>
<dbReference type="PANTHER" id="PTHR34216">
    <property type="match status" value="1"/>
</dbReference>
<keyword evidence="9" id="KW-1185">Reference proteome</keyword>
<dbReference type="CDD" id="cd10918">
    <property type="entry name" value="CE4_NodB_like_5s_6s"/>
    <property type="match status" value="1"/>
</dbReference>
<evidence type="ECO:0000256" key="6">
    <source>
        <dbReference type="ARBA" id="ARBA00032976"/>
    </source>
</evidence>
<dbReference type="RefSeq" id="WP_225040018.1">
    <property type="nucleotide sequence ID" value="NZ_ATTO01000041.1"/>
</dbReference>
<evidence type="ECO:0000313" key="9">
    <source>
        <dbReference type="Proteomes" id="UP000019443"/>
    </source>
</evidence>
<dbReference type="PANTHER" id="PTHR34216:SF3">
    <property type="entry name" value="POLY-BETA-1,6-N-ACETYL-D-GLUCOSAMINE N-DEACETYLASE"/>
    <property type="match status" value="1"/>
</dbReference>
<dbReference type="SUPFAM" id="SSF88713">
    <property type="entry name" value="Glycoside hydrolase/deacetylase"/>
    <property type="match status" value="1"/>
</dbReference>
<dbReference type="GO" id="GO:0016810">
    <property type="term" value="F:hydrolase activity, acting on carbon-nitrogen (but not peptide) bonds"/>
    <property type="evidence" value="ECO:0007669"/>
    <property type="project" value="InterPro"/>
</dbReference>
<dbReference type="Pfam" id="PF01522">
    <property type="entry name" value="Polysacc_deac_1"/>
    <property type="match status" value="1"/>
</dbReference>